<dbReference type="Pfam" id="PF01103">
    <property type="entry name" value="Omp85"/>
    <property type="match status" value="1"/>
</dbReference>
<comment type="subunit">
    <text evidence="8">Part of the Bam complex.</text>
</comment>
<name>F9Y6D7_KETVW</name>
<evidence type="ECO:0000256" key="2">
    <source>
        <dbReference type="ARBA" id="ARBA00022452"/>
    </source>
</evidence>
<proteinExistence type="inferred from homology"/>
<dbReference type="PROSITE" id="PS51779">
    <property type="entry name" value="POTRA"/>
    <property type="match status" value="3"/>
</dbReference>
<dbReference type="Gene3D" id="2.40.160.50">
    <property type="entry name" value="membrane protein fhac: a member of the omp85/tpsb transporter family"/>
    <property type="match status" value="1"/>
</dbReference>
<keyword evidence="4 8" id="KW-0732">Signal</keyword>
<evidence type="ECO:0000256" key="9">
    <source>
        <dbReference type="NCBIfam" id="TIGR03303"/>
    </source>
</evidence>
<dbReference type="KEGG" id="kvl:KVU_1044"/>
<keyword evidence="7 8" id="KW-0998">Cell outer membrane</keyword>
<dbReference type="Gene3D" id="3.10.20.310">
    <property type="entry name" value="membrane protein fhac"/>
    <property type="match status" value="5"/>
</dbReference>
<dbReference type="HOGENOM" id="CLU_007664_1_2_5"/>
<evidence type="ECO:0000256" key="7">
    <source>
        <dbReference type="ARBA" id="ARBA00023237"/>
    </source>
</evidence>
<dbReference type="InterPro" id="IPR039910">
    <property type="entry name" value="D15-like"/>
</dbReference>
<feature type="signal peptide" evidence="8">
    <location>
        <begin position="1"/>
        <end position="33"/>
    </location>
</feature>
<feature type="domain" description="POTRA" evidence="10">
    <location>
        <begin position="105"/>
        <end position="182"/>
    </location>
</feature>
<dbReference type="PIRSF" id="PIRSF006076">
    <property type="entry name" value="OM_assembly_OMP85"/>
    <property type="match status" value="1"/>
</dbReference>
<keyword evidence="12" id="KW-1185">Reference proteome</keyword>
<dbReference type="PANTHER" id="PTHR12815">
    <property type="entry name" value="SORTING AND ASSEMBLY MACHINERY SAMM50 PROTEIN FAMILY MEMBER"/>
    <property type="match status" value="1"/>
</dbReference>
<dbReference type="eggNOG" id="COG4775">
    <property type="taxonomic scope" value="Bacteria"/>
</dbReference>
<dbReference type="InterPro" id="IPR010827">
    <property type="entry name" value="BamA/TamA_POTRA"/>
</dbReference>
<evidence type="ECO:0000313" key="12">
    <source>
        <dbReference type="Proteomes" id="UP000000692"/>
    </source>
</evidence>
<keyword evidence="5 8" id="KW-0677">Repeat</keyword>
<evidence type="ECO:0000256" key="4">
    <source>
        <dbReference type="ARBA" id="ARBA00022729"/>
    </source>
</evidence>
<comment type="function">
    <text evidence="8">Part of the outer membrane protein assembly complex, which is involved in assembly and insertion of beta-barrel proteins into the outer membrane.</text>
</comment>
<protein>
    <recommendedName>
        <fullName evidence="8 9">Outer membrane protein assembly factor BamA</fullName>
    </recommendedName>
</protein>
<feature type="domain" description="POTRA" evidence="10">
    <location>
        <begin position="358"/>
        <end position="431"/>
    </location>
</feature>
<dbReference type="InterPro" id="IPR034746">
    <property type="entry name" value="POTRA"/>
</dbReference>
<dbReference type="Pfam" id="PF07244">
    <property type="entry name" value="POTRA"/>
    <property type="match status" value="5"/>
</dbReference>
<evidence type="ECO:0000259" key="10">
    <source>
        <dbReference type="PROSITE" id="PS51779"/>
    </source>
</evidence>
<comment type="similarity">
    <text evidence="8">Belongs to the BamA family.</text>
</comment>
<accession>F9Y6D7</accession>
<feature type="chain" id="PRO_5009012536" description="Outer membrane protein assembly factor BamA" evidence="8">
    <location>
        <begin position="34"/>
        <end position="768"/>
    </location>
</feature>
<dbReference type="InterPro" id="IPR023707">
    <property type="entry name" value="OM_assembly_BamA"/>
</dbReference>
<keyword evidence="2 8" id="KW-1134">Transmembrane beta strand</keyword>
<feature type="domain" description="POTRA" evidence="10">
    <location>
        <begin position="37"/>
        <end position="104"/>
    </location>
</feature>
<dbReference type="GO" id="GO:0009279">
    <property type="term" value="C:cell outer membrane"/>
    <property type="evidence" value="ECO:0007669"/>
    <property type="project" value="UniProtKB-SubCell"/>
</dbReference>
<comment type="subcellular location">
    <subcellularLocation>
        <location evidence="8">Cell outer membrane</location>
    </subcellularLocation>
    <subcellularLocation>
        <location evidence="1">Membrane</location>
    </subcellularLocation>
</comment>
<dbReference type="GO" id="GO:0043165">
    <property type="term" value="P:Gram-negative-bacterium-type cell outer membrane assembly"/>
    <property type="evidence" value="ECO:0007669"/>
    <property type="project" value="UniProtKB-UniRule"/>
</dbReference>
<evidence type="ECO:0000256" key="5">
    <source>
        <dbReference type="ARBA" id="ARBA00022737"/>
    </source>
</evidence>
<dbReference type="PATRIC" id="fig|759362.5.peg.1073"/>
<dbReference type="AlphaFoldDB" id="F9Y6D7"/>
<keyword evidence="6 8" id="KW-0472">Membrane</keyword>
<keyword evidence="3 8" id="KW-0812">Transmembrane</keyword>
<dbReference type="NCBIfam" id="TIGR03303">
    <property type="entry name" value="OM_YaeT"/>
    <property type="match status" value="1"/>
</dbReference>
<evidence type="ECO:0000256" key="3">
    <source>
        <dbReference type="ARBA" id="ARBA00022692"/>
    </source>
</evidence>
<evidence type="ECO:0000256" key="8">
    <source>
        <dbReference type="HAMAP-Rule" id="MF_01430"/>
    </source>
</evidence>
<dbReference type="OrthoDB" id="9803054at2"/>
<organism evidence="11 12">
    <name type="scientific">Ketogulonicigenium vulgare (strain WSH-001)</name>
    <dbReference type="NCBI Taxonomy" id="759362"/>
    <lineage>
        <taxon>Bacteria</taxon>
        <taxon>Pseudomonadati</taxon>
        <taxon>Pseudomonadota</taxon>
        <taxon>Alphaproteobacteria</taxon>
        <taxon>Rhodobacterales</taxon>
        <taxon>Roseobacteraceae</taxon>
        <taxon>Ketogulonicigenium</taxon>
    </lineage>
</organism>
<sequence length="768" mass="84758" precursor="true">MKGRRISRMQVKFKRNVALVALLAALQAVPSVAQQSFVFNTITVQGNQRIETGTILTQLGIQRGQAVSAADLNDAIQAVRASGLFENVDADLQGGTLVLRVQEYPTINRISFEGNSRISAEQLATLVSSTERRVFNPTQATEDANRIIQAYANEGRINASVTPSFINRTDNRVDLVFEIVEGAVTEIERISFVGNSAFGDGRLRRVLDTKEAGLLRAIVGRDTYSPDRINVDRRLLTDFYQSRGYADFRVQNVDVALTAARDAYVVTFNVEEGPRYRMGNVTLSSTLPEADGAAFGNILRVSQGDVYSPTSIDADVQRIENQALRLGLNFVRVNPIITRDPASLRLNLEYRLERGERLFIERIDIEGNTTTLDRVVRSQFRTVEGDPFNPRAIRESAARIRALGFFSDAQVNTRQGSAPDQVVIDVDVVEQPTGSASFGVNFGSDDGAALVASYQEQNFLGRGQSLGLTLSTGETNQVLSFSFAEPMLFGRDLRGGIDLSYRRTESDYALYNTSNFRFSPSLQFPISERGRIGVNYALTYTDIFNVDDDASELIKEEAALGEQWSNSVGYSYTWDSRRNGVDERTSFGFRFSQDFGFGDTTYIRSAALATAQTRVFSDEVLLRATLEGGYLHYSDGESRVTDRYFMGSRVMRGFRSGGIGPRDENSDDPLGGNAFAVLRLEAEFPLGLPEEYGISGGAFLDYGSLWDVGKQVDGVTIISDDAIARAVAGVSLFWTTPLGPLRFNFSTPITVEDYDNTRGFELTVSTAF</sequence>
<dbReference type="GO" id="GO:0051205">
    <property type="term" value="P:protein insertion into membrane"/>
    <property type="evidence" value="ECO:0007669"/>
    <property type="project" value="UniProtKB-UniRule"/>
</dbReference>
<dbReference type="Proteomes" id="UP000000692">
    <property type="component" value="Chromosome"/>
</dbReference>
<dbReference type="EMBL" id="CP002018">
    <property type="protein sequence ID" value="AEM40883.1"/>
    <property type="molecule type" value="Genomic_DNA"/>
</dbReference>
<evidence type="ECO:0000256" key="1">
    <source>
        <dbReference type="ARBA" id="ARBA00004370"/>
    </source>
</evidence>
<evidence type="ECO:0000256" key="6">
    <source>
        <dbReference type="ARBA" id="ARBA00023136"/>
    </source>
</evidence>
<dbReference type="RefSeq" id="WP_014537747.1">
    <property type="nucleotide sequence ID" value="NC_017384.1"/>
</dbReference>
<dbReference type="InterPro" id="IPR000184">
    <property type="entry name" value="Bac_surfAg_D15"/>
</dbReference>
<evidence type="ECO:0000313" key="11">
    <source>
        <dbReference type="EMBL" id="AEM40883.1"/>
    </source>
</evidence>
<reference evidence="11 12" key="1">
    <citation type="journal article" date="2011" name="J. Bacteriol.">
        <title>Complete genome sequence of the industrial strain Ketogulonicigenium vulgare WSH-001.</title>
        <authorList>
            <person name="Liu L."/>
            <person name="Li Y."/>
            <person name="Zhang J."/>
            <person name="Zhou Z."/>
            <person name="Liu J."/>
            <person name="Li X."/>
            <person name="Zhou J."/>
            <person name="Du G."/>
            <person name="Wang L."/>
            <person name="Chen J."/>
        </authorList>
    </citation>
    <scope>NUCLEOTIDE SEQUENCE [LARGE SCALE GENOMIC DNA]</scope>
    <source>
        <strain evidence="11 12">WSH-001</strain>
    </source>
</reference>
<dbReference type="HAMAP" id="MF_01430">
    <property type="entry name" value="OM_assembly_BamA"/>
    <property type="match status" value="1"/>
</dbReference>
<dbReference type="PANTHER" id="PTHR12815:SF23">
    <property type="entry name" value="OUTER MEMBRANE PROTEIN ASSEMBLY FACTOR BAMA"/>
    <property type="match status" value="1"/>
</dbReference>
<gene>
    <name evidence="8" type="primary">bamA</name>
    <name evidence="11" type="ordered locus">KVU_1044</name>
</gene>